<protein>
    <submittedName>
        <fullName evidence="1">Uncharacterized protein</fullName>
    </submittedName>
</protein>
<dbReference type="EMBL" id="JAAMPC010000001">
    <property type="protein sequence ID" value="KAG2334834.1"/>
    <property type="molecule type" value="Genomic_DNA"/>
</dbReference>
<sequence>MAVCDVDWPLNNDSVGLFVAVNKSNIQDNIAESSSSFEDWTFSGKVILGAIIWYMVVLYDSRFSVSLILCHFIDKERASEGISSCPNPHSPPRFFFVTLFAIDDSSLFNTPSLPPLFLKQLLQYHTLPLRLPMKELSSTAEVNHVLISHPDMFLGDSLVSSRTSWTILTYANSQGSYSNKTILEELEAAVPVKIDCIRIVQLLSSNGFVPFAIGLHSVLNRIIADQHKNLTGITILATPSLVSLSSASPLLYEVTRHLASMPDKALLKTLDPYQDLIITRTSVVNSSSQRLMISGVDITSHYKYNTCLV</sequence>
<evidence type="ECO:0000313" key="1">
    <source>
        <dbReference type="EMBL" id="KAG2334834.1"/>
    </source>
</evidence>
<comment type="caution">
    <text evidence="1">The sequence shown here is derived from an EMBL/GenBank/DDBJ whole genome shotgun (WGS) entry which is preliminary data.</text>
</comment>
<dbReference type="Proteomes" id="UP000886595">
    <property type="component" value="Unassembled WGS sequence"/>
</dbReference>
<reference evidence="1 2" key="1">
    <citation type="submission" date="2020-02" db="EMBL/GenBank/DDBJ databases">
        <authorList>
            <person name="Ma Q."/>
            <person name="Huang Y."/>
            <person name="Song X."/>
            <person name="Pei D."/>
        </authorList>
    </citation>
    <scope>NUCLEOTIDE SEQUENCE [LARGE SCALE GENOMIC DNA]</scope>
    <source>
        <strain evidence="1">Sxm20200214</strain>
        <tissue evidence="1">Leaf</tissue>
    </source>
</reference>
<dbReference type="AlphaFoldDB" id="A0A8X7WRS2"/>
<dbReference type="OrthoDB" id="1525874at2759"/>
<name>A0A8X7WRS2_BRACI</name>
<gene>
    <name evidence="1" type="ORF">Bca52824_006014</name>
</gene>
<dbReference type="PANTHER" id="PTHR33985:SF19">
    <property type="entry name" value="FASCICLIN-LIKE ARABINOGALACTAN PROTEIN 21"/>
    <property type="match status" value="1"/>
</dbReference>
<organism evidence="1 2">
    <name type="scientific">Brassica carinata</name>
    <name type="common">Ethiopian mustard</name>
    <name type="synonym">Abyssinian cabbage</name>
    <dbReference type="NCBI Taxonomy" id="52824"/>
    <lineage>
        <taxon>Eukaryota</taxon>
        <taxon>Viridiplantae</taxon>
        <taxon>Streptophyta</taxon>
        <taxon>Embryophyta</taxon>
        <taxon>Tracheophyta</taxon>
        <taxon>Spermatophyta</taxon>
        <taxon>Magnoliopsida</taxon>
        <taxon>eudicotyledons</taxon>
        <taxon>Gunneridae</taxon>
        <taxon>Pentapetalae</taxon>
        <taxon>rosids</taxon>
        <taxon>malvids</taxon>
        <taxon>Brassicales</taxon>
        <taxon>Brassicaceae</taxon>
        <taxon>Brassiceae</taxon>
        <taxon>Brassica</taxon>
    </lineage>
</organism>
<proteinExistence type="predicted"/>
<accession>A0A8X7WRS2</accession>
<dbReference type="InterPro" id="IPR052806">
    <property type="entry name" value="Fasciclin-like_AGP"/>
</dbReference>
<evidence type="ECO:0000313" key="2">
    <source>
        <dbReference type="Proteomes" id="UP000886595"/>
    </source>
</evidence>
<keyword evidence="2" id="KW-1185">Reference proteome</keyword>
<dbReference type="PANTHER" id="PTHR33985">
    <property type="entry name" value="OS02G0491300 PROTEIN-RELATED"/>
    <property type="match status" value="1"/>
</dbReference>